<dbReference type="Proteomes" id="UP001242513">
    <property type="component" value="Chromosome"/>
</dbReference>
<evidence type="ECO:0000313" key="2">
    <source>
        <dbReference type="Proteomes" id="UP001242513"/>
    </source>
</evidence>
<dbReference type="EMBL" id="CP123735">
    <property type="protein sequence ID" value="WGO85258.1"/>
    <property type="molecule type" value="Genomic_DNA"/>
</dbReference>
<dbReference type="RefSeq" id="WP_193221716.1">
    <property type="nucleotide sequence ID" value="NZ_CP140262.1"/>
</dbReference>
<accession>A0AAX3UCI0</accession>
<dbReference type="AlphaFoldDB" id="A0AAX3UCI0"/>
<evidence type="ECO:0000313" key="1">
    <source>
        <dbReference type="EMBL" id="WGO85258.1"/>
    </source>
</evidence>
<proteinExistence type="predicted"/>
<gene>
    <name evidence="1" type="ORF">QEJ78_07620</name>
</gene>
<protein>
    <submittedName>
        <fullName evidence="1">Uncharacterized protein</fullName>
    </submittedName>
</protein>
<name>A0AAX3UCI0_9LACO</name>
<reference evidence="1" key="1">
    <citation type="journal article" date="2022" name="Food Funct.">
        <title>Lactobacillus kefiranofaciens ZW18 from Kefir enhances the anti-tumor effect of anti-programmed cell death 1 (PD-1) immunotherapy by modulating the gut microbiota.</title>
        <authorList>
            <person name="Zhao J."/>
            <person name="Wang Y."/>
            <person name="Wang J."/>
            <person name="Lv M."/>
            <person name="Zhou C."/>
            <person name="Jia L."/>
            <person name="Geng W."/>
        </authorList>
    </citation>
    <scope>NUCLEOTIDE SEQUENCE</scope>
    <source>
        <strain evidence="1">ZW18</strain>
    </source>
</reference>
<organism evidence="1 2">
    <name type="scientific">Lactobacillus kefiranofaciens</name>
    <dbReference type="NCBI Taxonomy" id="267818"/>
    <lineage>
        <taxon>Bacteria</taxon>
        <taxon>Bacillati</taxon>
        <taxon>Bacillota</taxon>
        <taxon>Bacilli</taxon>
        <taxon>Lactobacillales</taxon>
        <taxon>Lactobacillaceae</taxon>
        <taxon>Lactobacillus</taxon>
    </lineage>
</organism>
<reference evidence="1" key="2">
    <citation type="submission" date="2023-04" db="EMBL/GenBank/DDBJ databases">
        <authorList>
            <person name="Wang Y."/>
        </authorList>
    </citation>
    <scope>NUCLEOTIDE SEQUENCE</scope>
    <source>
        <strain evidence="1">ZW18</strain>
    </source>
</reference>
<sequence>MKIYHTSTDAKNLSRICAQYKRAETTLVLVLPTIDYYILKHDKFFLSFN</sequence>